<dbReference type="SMART" id="SM00961">
    <property type="entry name" value="RuBisCO_small"/>
    <property type="match status" value="1"/>
</dbReference>
<dbReference type="EMBL" id="CAEZXP010000001">
    <property type="protein sequence ID" value="CAB4689259.1"/>
    <property type="molecule type" value="Genomic_DNA"/>
</dbReference>
<proteinExistence type="inferred from homology"/>
<dbReference type="HAMAP" id="MF_00859">
    <property type="entry name" value="RuBisCO_S_bact"/>
    <property type="match status" value="1"/>
</dbReference>
<evidence type="ECO:0000256" key="1">
    <source>
        <dbReference type="ARBA" id="ARBA00022567"/>
    </source>
</evidence>
<dbReference type="CDD" id="cd03527">
    <property type="entry name" value="RuBisCO_small"/>
    <property type="match status" value="1"/>
</dbReference>
<protein>
    <submittedName>
        <fullName evidence="5">Unannotated protein</fullName>
    </submittedName>
</protein>
<evidence type="ECO:0000313" key="5">
    <source>
        <dbReference type="EMBL" id="CAB4689259.1"/>
    </source>
</evidence>
<dbReference type="SUPFAM" id="SSF55239">
    <property type="entry name" value="RuBisCO, small subunit"/>
    <property type="match status" value="1"/>
</dbReference>
<dbReference type="GO" id="GO:0019253">
    <property type="term" value="P:reductive pentose-phosphate cycle"/>
    <property type="evidence" value="ECO:0007669"/>
    <property type="project" value="UniProtKB-KW"/>
</dbReference>
<evidence type="ECO:0000256" key="3">
    <source>
        <dbReference type="ARBA" id="ARBA00038826"/>
    </source>
</evidence>
<evidence type="ECO:0000256" key="2">
    <source>
        <dbReference type="ARBA" id="ARBA00023300"/>
    </source>
</evidence>
<reference evidence="5" key="1">
    <citation type="submission" date="2020-05" db="EMBL/GenBank/DDBJ databases">
        <authorList>
            <person name="Chiriac C."/>
            <person name="Salcher M."/>
            <person name="Ghai R."/>
            <person name="Kavagutti S V."/>
        </authorList>
    </citation>
    <scope>NUCLEOTIDE SEQUENCE</scope>
</reference>
<gene>
    <name evidence="5" type="ORF">UFOPK2399_00581</name>
</gene>
<dbReference type="PANTHER" id="PTHR31262">
    <property type="entry name" value="RIBULOSE BISPHOSPHATE CARBOXYLASE SMALL CHAIN 1, CHLOROPLASTIC"/>
    <property type="match status" value="1"/>
</dbReference>
<dbReference type="InterPro" id="IPR024681">
    <property type="entry name" value="RuBisCO_ssu"/>
</dbReference>
<keyword evidence="1" id="KW-0113">Calvin cycle</keyword>
<sequence length="148" mass="16877">MKITQGAFSFLADLTDEQIDAQIKYSVDKGWSISIEYTDDPHPRNFYWEMWGLPRFDLTPDQSSVVMREVRACREAFPEAYIKVIAYDATRGRQTTALSFIVNRPSVEHGFQLERTDDHDRVVRYKLTHLKASSGSVGVTGTAIRGND</sequence>
<keyword evidence="2" id="KW-0120">Carbon dioxide fixation</keyword>
<dbReference type="Gene3D" id="3.30.190.10">
    <property type="entry name" value="Ribulose bisphosphate carboxylase, small subunit"/>
    <property type="match status" value="1"/>
</dbReference>
<dbReference type="AlphaFoldDB" id="A0A6J6NRM3"/>
<dbReference type="PANTHER" id="PTHR31262:SF23">
    <property type="entry name" value="RIBULOSE BISPHOSPHATE CARBOXYLASE SMALL SUBUNIT"/>
    <property type="match status" value="1"/>
</dbReference>
<dbReference type="InterPro" id="IPR036385">
    <property type="entry name" value="RuBisCO_ssu_sf"/>
</dbReference>
<accession>A0A6J6NRM3</accession>
<dbReference type="InterPro" id="IPR000894">
    <property type="entry name" value="RuBisCO_ssu_dom"/>
</dbReference>
<name>A0A6J6NRM3_9ZZZZ</name>
<feature type="domain" description="Ribulose bisphosphate carboxylase small subunit" evidence="4">
    <location>
        <begin position="4"/>
        <end position="105"/>
    </location>
</feature>
<dbReference type="Pfam" id="PF00101">
    <property type="entry name" value="RuBisCO_small"/>
    <property type="match status" value="1"/>
</dbReference>
<organism evidence="5">
    <name type="scientific">freshwater metagenome</name>
    <dbReference type="NCBI Taxonomy" id="449393"/>
    <lineage>
        <taxon>unclassified sequences</taxon>
        <taxon>metagenomes</taxon>
        <taxon>ecological metagenomes</taxon>
    </lineage>
</organism>
<comment type="subunit">
    <text evidence="3">Heterohexadecamer of 8 large and 8 small subunits.</text>
</comment>
<evidence type="ECO:0000259" key="4">
    <source>
        <dbReference type="SMART" id="SM00961"/>
    </source>
</evidence>